<dbReference type="AlphaFoldDB" id="A0A7K1SIM3"/>
<dbReference type="SUPFAM" id="SSF51182">
    <property type="entry name" value="RmlC-like cupins"/>
    <property type="match status" value="1"/>
</dbReference>
<feature type="domain" description="Cupin type-2" evidence="3">
    <location>
        <begin position="78"/>
        <end position="128"/>
    </location>
</feature>
<evidence type="ECO:0000313" key="5">
    <source>
        <dbReference type="Proteomes" id="UP000436006"/>
    </source>
</evidence>
<accession>A0A7K1SIM3</accession>
<dbReference type="Gene3D" id="2.60.120.10">
    <property type="entry name" value="Jelly Rolls"/>
    <property type="match status" value="1"/>
</dbReference>
<evidence type="ECO:0000256" key="1">
    <source>
        <dbReference type="ARBA" id="ARBA00022723"/>
    </source>
</evidence>
<organism evidence="4 5">
    <name type="scientific">Spirosoma arboris</name>
    <dbReference type="NCBI Taxonomy" id="2682092"/>
    <lineage>
        <taxon>Bacteria</taxon>
        <taxon>Pseudomonadati</taxon>
        <taxon>Bacteroidota</taxon>
        <taxon>Cytophagia</taxon>
        <taxon>Cytophagales</taxon>
        <taxon>Cytophagaceae</taxon>
        <taxon>Spirosoma</taxon>
    </lineage>
</organism>
<evidence type="ECO:0000256" key="2">
    <source>
        <dbReference type="SAM" id="SignalP"/>
    </source>
</evidence>
<protein>
    <submittedName>
        <fullName evidence="4">Cupin domain-containing protein</fullName>
    </submittedName>
</protein>
<keyword evidence="5" id="KW-1185">Reference proteome</keyword>
<proteinExistence type="predicted"/>
<dbReference type="Pfam" id="PF07883">
    <property type="entry name" value="Cupin_2"/>
    <property type="match status" value="2"/>
</dbReference>
<dbReference type="Proteomes" id="UP000436006">
    <property type="component" value="Unassembled WGS sequence"/>
</dbReference>
<dbReference type="RefSeq" id="WP_157588383.1">
    <property type="nucleotide sequence ID" value="NZ_WPIN01000012.1"/>
</dbReference>
<dbReference type="InterPro" id="IPR014710">
    <property type="entry name" value="RmlC-like_jellyroll"/>
</dbReference>
<feature type="chain" id="PRO_5029751457" evidence="2">
    <location>
        <begin position="20"/>
        <end position="253"/>
    </location>
</feature>
<dbReference type="InterPro" id="IPR013096">
    <property type="entry name" value="Cupin_2"/>
</dbReference>
<dbReference type="GO" id="GO:0046872">
    <property type="term" value="F:metal ion binding"/>
    <property type="evidence" value="ECO:0007669"/>
    <property type="project" value="UniProtKB-KW"/>
</dbReference>
<keyword evidence="2" id="KW-0732">Signal</keyword>
<reference evidence="4 5" key="1">
    <citation type="submission" date="2019-12" db="EMBL/GenBank/DDBJ databases">
        <title>Spirosoma sp. HMF4905 genome sequencing and assembly.</title>
        <authorList>
            <person name="Kang H."/>
            <person name="Cha I."/>
            <person name="Kim H."/>
            <person name="Joh K."/>
        </authorList>
    </citation>
    <scope>NUCLEOTIDE SEQUENCE [LARGE SCALE GENOMIC DNA]</scope>
    <source>
        <strain evidence="4 5">HMF4905</strain>
    </source>
</reference>
<keyword evidence="1" id="KW-0479">Metal-binding</keyword>
<gene>
    <name evidence="4" type="ORF">GO755_26750</name>
</gene>
<evidence type="ECO:0000259" key="3">
    <source>
        <dbReference type="Pfam" id="PF07883"/>
    </source>
</evidence>
<dbReference type="EMBL" id="WPIN01000012">
    <property type="protein sequence ID" value="MVM33667.1"/>
    <property type="molecule type" value="Genomic_DNA"/>
</dbReference>
<dbReference type="InterPro" id="IPR051610">
    <property type="entry name" value="GPI/OXD"/>
</dbReference>
<evidence type="ECO:0000313" key="4">
    <source>
        <dbReference type="EMBL" id="MVM33667.1"/>
    </source>
</evidence>
<sequence>MRIFLLCWAVVLTSFPVFSQPIKSNVYSAAQSPIFNQSGYEERTLLEGSTRDFSHLIVQVITVLANQPDRLTQQLDEEAVLIIKAGELTLTLGEKRKTLRPGSAVMIMPGDEYQIENKAAQPLTYYFIRYTSNEVPDLDLYRLMGNSFWVDWREVPSVSDNHRESRRLLAPATIMSSRIVMQVTKLDPGSRSDAPHSHRAAELLLILGNPVQVNLDGTLKVAKAGDVVFVESDVYHAIQNSNQEGSTYLSFQF</sequence>
<dbReference type="PANTHER" id="PTHR35848">
    <property type="entry name" value="OXALATE-BINDING PROTEIN"/>
    <property type="match status" value="1"/>
</dbReference>
<dbReference type="InterPro" id="IPR011051">
    <property type="entry name" value="RmlC_Cupin_sf"/>
</dbReference>
<feature type="domain" description="Cupin type-2" evidence="3">
    <location>
        <begin position="184"/>
        <end position="245"/>
    </location>
</feature>
<feature type="signal peptide" evidence="2">
    <location>
        <begin position="1"/>
        <end position="19"/>
    </location>
</feature>
<dbReference type="PANTHER" id="PTHR35848:SF6">
    <property type="entry name" value="CUPIN TYPE-2 DOMAIN-CONTAINING PROTEIN"/>
    <property type="match status" value="1"/>
</dbReference>
<comment type="caution">
    <text evidence="4">The sequence shown here is derived from an EMBL/GenBank/DDBJ whole genome shotgun (WGS) entry which is preliminary data.</text>
</comment>
<name>A0A7K1SIM3_9BACT</name>